<sequence>MPLHCRLHGVTIPTPTAYASSAHRAHRPVLPSTLTDTNRRALNQGRARSGCFRRLVVRSSKDGITPWSTPGYKGAAVSQLPEAAQAGVLAGVFAALGVATTASCTLLGPAVASTVPGLYAFSESTWPLIGLTYVAAGVAHFGVEQGFLDMYPHRGAWGIWYLPGSPSFHVRWTGVAEVAGGAGLLLGALHLPLLPEWLESASALGLFALSWAVYPANIYMFTHNAPGPVPEGQELPVINWQGHLARGVLQVFLLSILWGIAHPMQQ</sequence>
<protein>
    <submittedName>
        <fullName evidence="1">Uncharacterized protein</fullName>
    </submittedName>
</protein>
<reference evidence="1" key="1">
    <citation type="submission" date="2021-01" db="EMBL/GenBank/DDBJ databases">
        <authorList>
            <person name="Corre E."/>
            <person name="Pelletier E."/>
            <person name="Niang G."/>
            <person name="Scheremetjew M."/>
            <person name="Finn R."/>
            <person name="Kale V."/>
            <person name="Holt S."/>
            <person name="Cochrane G."/>
            <person name="Meng A."/>
            <person name="Brown T."/>
            <person name="Cohen L."/>
        </authorList>
    </citation>
    <scope>NUCLEOTIDE SEQUENCE</scope>
    <source>
        <strain evidence="1">PLY429</strain>
    </source>
</reference>
<name>A0A7S1SPN4_9CHLO</name>
<dbReference type="PANTHER" id="PTHR36974">
    <property type="entry name" value="MEMBRANE PROTEIN-RELATED"/>
    <property type="match status" value="1"/>
</dbReference>
<dbReference type="AlphaFoldDB" id="A0A7S1SPN4"/>
<accession>A0A7S1SPN4</accession>
<organism evidence="1">
    <name type="scientific">Tetraselmis chuii</name>
    <dbReference type="NCBI Taxonomy" id="63592"/>
    <lineage>
        <taxon>Eukaryota</taxon>
        <taxon>Viridiplantae</taxon>
        <taxon>Chlorophyta</taxon>
        <taxon>core chlorophytes</taxon>
        <taxon>Chlorodendrophyceae</taxon>
        <taxon>Chlorodendrales</taxon>
        <taxon>Chlorodendraceae</taxon>
        <taxon>Tetraselmis</taxon>
    </lineage>
</organism>
<dbReference type="EMBL" id="HBGG01014210">
    <property type="protein sequence ID" value="CAD9205033.1"/>
    <property type="molecule type" value="Transcribed_RNA"/>
</dbReference>
<dbReference type="PANTHER" id="PTHR36974:SF1">
    <property type="entry name" value="DOXX FAMILY MEMBRANE PROTEIN"/>
    <property type="match status" value="1"/>
</dbReference>
<gene>
    <name evidence="1" type="ORF">TCHU04912_LOCUS7268</name>
</gene>
<proteinExistence type="predicted"/>
<evidence type="ECO:0000313" key="1">
    <source>
        <dbReference type="EMBL" id="CAD9205033.1"/>
    </source>
</evidence>